<dbReference type="EMBL" id="APVG01000070">
    <property type="protein sequence ID" value="ENY70518.1"/>
    <property type="molecule type" value="Genomic_DNA"/>
</dbReference>
<dbReference type="Proteomes" id="UP000023775">
    <property type="component" value="Unassembled WGS sequence"/>
</dbReference>
<protein>
    <submittedName>
        <fullName evidence="2">Uncharacterized protein</fullName>
    </submittedName>
</protein>
<evidence type="ECO:0000313" key="2">
    <source>
        <dbReference type="EMBL" id="ENY70518.1"/>
    </source>
</evidence>
<dbReference type="PATRIC" id="fig|1268237.3.peg.3520"/>
<keyword evidence="3" id="KW-1185">Reference proteome</keyword>
<gene>
    <name evidence="2" type="ORF">G114_17936</name>
</gene>
<dbReference type="AlphaFoldDB" id="N9VFV6"/>
<name>N9VFV6_9GAMM</name>
<feature type="region of interest" description="Disordered" evidence="1">
    <location>
        <begin position="76"/>
        <end position="95"/>
    </location>
</feature>
<proteinExistence type="predicted"/>
<organism evidence="2 3">
    <name type="scientific">Aeromonas diversa CDC 2478-85</name>
    <dbReference type="NCBI Taxonomy" id="1268237"/>
    <lineage>
        <taxon>Bacteria</taxon>
        <taxon>Pseudomonadati</taxon>
        <taxon>Pseudomonadota</taxon>
        <taxon>Gammaproteobacteria</taxon>
        <taxon>Aeromonadales</taxon>
        <taxon>Aeromonadaceae</taxon>
        <taxon>Aeromonas</taxon>
    </lineage>
</organism>
<sequence>MNARLAGLGLCLVGVWLLWPADGPARVGAASTAPAPEVQAQPFIPARSEAGRPAGAAPVPAIDPAASALTPASLPALSAEQEERLAEEAQSSDTPLADKMATLSALLGGEPSALLVQGRYALELDALAEATQGLPLVERLTALSELQDRWVQDEPALSADLFNPAARLQQARQLWPDDPVAPMARHFLPKEQAEATLAFEATQQAQRTERQHYQEALAELEASLALRRDAMDEASWQAEREEAIGRFRRDFFTPRPPMQP</sequence>
<dbReference type="RefSeq" id="WP_005361562.1">
    <property type="nucleotide sequence ID" value="NZ_APVG01000070.1"/>
</dbReference>
<comment type="caution">
    <text evidence="2">The sequence shown here is derived from an EMBL/GenBank/DDBJ whole genome shotgun (WGS) entry which is preliminary data.</text>
</comment>
<evidence type="ECO:0000256" key="1">
    <source>
        <dbReference type="SAM" id="MobiDB-lite"/>
    </source>
</evidence>
<evidence type="ECO:0000313" key="3">
    <source>
        <dbReference type="Proteomes" id="UP000023775"/>
    </source>
</evidence>
<accession>N9VFV6</accession>
<reference evidence="2 3" key="1">
    <citation type="journal article" date="2013" name="Genome Announc.">
        <title>Draft Genome Sequence of the Aeromonas diversa Type Strain.</title>
        <authorList>
            <person name="Farfan M."/>
            <person name="Spataro N."/>
            <person name="Sanglas A."/>
            <person name="Albarral V."/>
            <person name="Loren J.G."/>
            <person name="Bosch E."/>
            <person name="Fuste M.C."/>
        </authorList>
    </citation>
    <scope>NUCLEOTIDE SEQUENCE [LARGE SCALE GENOMIC DNA]</scope>
    <source>
        <strain evidence="2 3">2478-85</strain>
    </source>
</reference>